<dbReference type="InterPro" id="IPR005025">
    <property type="entry name" value="FMN_Rdtase-like_dom"/>
</dbReference>
<keyword evidence="3 5" id="KW-0560">Oxidoreductase</keyword>
<dbReference type="AlphaFoldDB" id="A0A086ZGE3"/>
<dbReference type="SUPFAM" id="SSF52218">
    <property type="entry name" value="Flavoproteins"/>
    <property type="match status" value="1"/>
</dbReference>
<dbReference type="OrthoDB" id="1643408at2"/>
<dbReference type="PANTHER" id="PTHR43408">
    <property type="entry name" value="FMN REDUCTASE (NADPH)"/>
    <property type="match status" value="1"/>
</dbReference>
<reference evidence="5 6" key="1">
    <citation type="submission" date="2014-03" db="EMBL/GenBank/DDBJ databases">
        <title>Genomics of Bifidobacteria.</title>
        <authorList>
            <person name="Ventura M."/>
            <person name="Milani C."/>
            <person name="Lugli G.A."/>
        </authorList>
    </citation>
    <scope>NUCLEOTIDE SEQUENCE [LARGE SCALE GENOMIC DNA]</scope>
    <source>
        <strain evidence="5 6">DSM 22767</strain>
    </source>
</reference>
<dbReference type="PANTHER" id="PTHR43408:SF2">
    <property type="entry name" value="FMN REDUCTASE (NADPH)"/>
    <property type="match status" value="1"/>
</dbReference>
<feature type="domain" description="NADPH-dependent FMN reductase-like" evidence="4">
    <location>
        <begin position="22"/>
        <end position="167"/>
    </location>
</feature>
<protein>
    <submittedName>
        <fullName evidence="5">NADH-dependent FMN reductase</fullName>
        <ecNumber evidence="5">1.5.1.38</ecNumber>
    </submittedName>
</protein>
<evidence type="ECO:0000256" key="2">
    <source>
        <dbReference type="ARBA" id="ARBA00022643"/>
    </source>
</evidence>
<evidence type="ECO:0000313" key="5">
    <source>
        <dbReference type="EMBL" id="KFI45593.1"/>
    </source>
</evidence>
<evidence type="ECO:0000259" key="4">
    <source>
        <dbReference type="Pfam" id="PF03358"/>
    </source>
</evidence>
<accession>A0A086ZGE3</accession>
<evidence type="ECO:0000313" key="6">
    <source>
        <dbReference type="Proteomes" id="UP000029096"/>
    </source>
</evidence>
<keyword evidence="1" id="KW-0285">Flavoprotein</keyword>
<evidence type="ECO:0000256" key="1">
    <source>
        <dbReference type="ARBA" id="ARBA00022630"/>
    </source>
</evidence>
<evidence type="ECO:0000256" key="3">
    <source>
        <dbReference type="ARBA" id="ARBA00023002"/>
    </source>
</evidence>
<proteinExistence type="predicted"/>
<comment type="caution">
    <text evidence="5">The sequence shown here is derived from an EMBL/GenBank/DDBJ whole genome shotgun (WGS) entry which is preliminary data.</text>
</comment>
<dbReference type="InterPro" id="IPR029039">
    <property type="entry name" value="Flavoprotein-like_sf"/>
</dbReference>
<name>A0A086ZGE3_9BIFI</name>
<dbReference type="EC" id="1.5.1.38" evidence="5"/>
<gene>
    <name evidence="5" type="ORF">BBOH_0995</name>
</gene>
<organism evidence="5 6">
    <name type="scientific">Bifidobacterium bohemicum DSM 22767</name>
    <dbReference type="NCBI Taxonomy" id="1437606"/>
    <lineage>
        <taxon>Bacteria</taxon>
        <taxon>Bacillati</taxon>
        <taxon>Actinomycetota</taxon>
        <taxon>Actinomycetes</taxon>
        <taxon>Bifidobacteriales</taxon>
        <taxon>Bifidobacteriaceae</taxon>
        <taxon>Bifidobacterium</taxon>
    </lineage>
</organism>
<keyword evidence="2" id="KW-0288">FMN</keyword>
<sequence length="211" mass="22896">MEQTDIVTLAAKADTKPRQYHITIVSAGISEPSNTLRLATEVAEKVVECLHGYGKEVAVETVNLKEYARQIADASLTFNPDGGLSSMIDRVVNSDALIVASPIYKASYSGLFKEFWDIVEQDTITNMPVVLCATGGSDRHAMVPDVVMRGLFAFFRAVPTPTSIMATKDAFDTQELIDRELRAASELGALVLSGVRRRPSAGISGSEGDRW</sequence>
<dbReference type="RefSeq" id="WP_052118163.1">
    <property type="nucleotide sequence ID" value="NZ_JDUS01000006.1"/>
</dbReference>
<dbReference type="InterPro" id="IPR051814">
    <property type="entry name" value="NAD(P)H-dep_FMN_reductase"/>
</dbReference>
<dbReference type="GO" id="GO:0052873">
    <property type="term" value="F:FMN reductase (NADPH) activity"/>
    <property type="evidence" value="ECO:0007669"/>
    <property type="project" value="UniProtKB-EC"/>
</dbReference>
<dbReference type="Proteomes" id="UP000029096">
    <property type="component" value="Unassembled WGS sequence"/>
</dbReference>
<dbReference type="EMBL" id="JGYP01000002">
    <property type="protein sequence ID" value="KFI45593.1"/>
    <property type="molecule type" value="Genomic_DNA"/>
</dbReference>
<keyword evidence="6" id="KW-1185">Reference proteome</keyword>
<dbReference type="STRING" id="1437606.BBOH_0995"/>
<dbReference type="eggNOG" id="COG0431">
    <property type="taxonomic scope" value="Bacteria"/>
</dbReference>
<dbReference type="Pfam" id="PF03358">
    <property type="entry name" value="FMN_red"/>
    <property type="match status" value="1"/>
</dbReference>
<dbReference type="Gene3D" id="3.40.50.360">
    <property type="match status" value="1"/>
</dbReference>